<evidence type="ECO:0000256" key="1">
    <source>
        <dbReference type="SAM" id="MobiDB-lite"/>
    </source>
</evidence>
<evidence type="ECO:0000313" key="2">
    <source>
        <dbReference type="EMBL" id="KFO81300.1"/>
    </source>
</evidence>
<dbReference type="STRING" id="55661.A0A091GG33"/>
<feature type="region of interest" description="Disordered" evidence="1">
    <location>
        <begin position="1"/>
        <end position="140"/>
    </location>
</feature>
<feature type="compositionally biased region" description="Basic and acidic residues" evidence="1">
    <location>
        <begin position="127"/>
        <end position="140"/>
    </location>
</feature>
<name>A0A091GG33_CUCCA</name>
<dbReference type="PANTHER" id="PTHR28467:SF1">
    <property type="entry name" value="PAXIP1-ASSOCIATED GLUTAMATE-RICH PROTEIN 1"/>
    <property type="match status" value="1"/>
</dbReference>
<dbReference type="GO" id="GO:0033148">
    <property type="term" value="P:positive regulation of intracellular estrogen receptor signaling pathway"/>
    <property type="evidence" value="ECO:0007669"/>
    <property type="project" value="TreeGrafter"/>
</dbReference>
<feature type="non-terminal residue" evidence="2">
    <location>
        <position position="1"/>
    </location>
</feature>
<gene>
    <name evidence="2" type="ORF">N303_01089</name>
</gene>
<sequence>ESQPVAPEAEGAKEEEDEEGWVVASSDGEGDGGEAWLPPPDAIRRLYELLGTGHAPALQRPPLPRRAPTPEPDSEEDAGSAGQPDSEEEEEAKPPVPTEFDFEDEPAPPKSALIDRRRTPGPPSRGQKREARLDKVLSDMKRHKKLEEQILRTGRDLFQLEGDDPPKTTPVPQKRPPGIFLRQRKY</sequence>
<dbReference type="Proteomes" id="UP000053760">
    <property type="component" value="Unassembled WGS sequence"/>
</dbReference>
<accession>A0A091GG33</accession>
<proteinExistence type="predicted"/>
<keyword evidence="3" id="KW-1185">Reference proteome</keyword>
<evidence type="ECO:0000313" key="3">
    <source>
        <dbReference type="Proteomes" id="UP000053760"/>
    </source>
</evidence>
<feature type="compositionally biased region" description="Pro residues" evidence="1">
    <location>
        <begin position="59"/>
        <end position="71"/>
    </location>
</feature>
<feature type="non-terminal residue" evidence="2">
    <location>
        <position position="186"/>
    </location>
</feature>
<dbReference type="Pfam" id="PF15364">
    <property type="entry name" value="PAXIP1_C"/>
    <property type="match status" value="1"/>
</dbReference>
<dbReference type="GO" id="GO:0030331">
    <property type="term" value="F:nuclear estrogen receptor binding"/>
    <property type="evidence" value="ECO:0007669"/>
    <property type="project" value="TreeGrafter"/>
</dbReference>
<dbReference type="GO" id="GO:0044666">
    <property type="term" value="C:MLL3/4 complex"/>
    <property type="evidence" value="ECO:0007669"/>
    <property type="project" value="TreeGrafter"/>
</dbReference>
<reference evidence="2 3" key="1">
    <citation type="submission" date="2014-04" db="EMBL/GenBank/DDBJ databases">
        <title>Genome evolution of avian class.</title>
        <authorList>
            <person name="Zhang G."/>
            <person name="Li C."/>
        </authorList>
    </citation>
    <scope>NUCLEOTIDE SEQUENCE [LARGE SCALE GENOMIC DNA]</scope>
    <source>
        <strain evidence="2">BGI_N303</strain>
    </source>
</reference>
<dbReference type="AlphaFoldDB" id="A0A091GG33"/>
<dbReference type="GO" id="GO:1902808">
    <property type="term" value="P:positive regulation of cell cycle G1/S phase transition"/>
    <property type="evidence" value="ECO:0007669"/>
    <property type="project" value="TreeGrafter"/>
</dbReference>
<feature type="region of interest" description="Disordered" evidence="1">
    <location>
        <begin position="156"/>
        <end position="186"/>
    </location>
</feature>
<organism evidence="2 3">
    <name type="scientific">Cuculus canorus</name>
    <name type="common">Common cuckoo</name>
    <dbReference type="NCBI Taxonomy" id="55661"/>
    <lineage>
        <taxon>Eukaryota</taxon>
        <taxon>Metazoa</taxon>
        <taxon>Chordata</taxon>
        <taxon>Craniata</taxon>
        <taxon>Vertebrata</taxon>
        <taxon>Euteleostomi</taxon>
        <taxon>Archelosauria</taxon>
        <taxon>Archosauria</taxon>
        <taxon>Dinosauria</taxon>
        <taxon>Saurischia</taxon>
        <taxon>Theropoda</taxon>
        <taxon>Coelurosauria</taxon>
        <taxon>Aves</taxon>
        <taxon>Neognathae</taxon>
        <taxon>Neoaves</taxon>
        <taxon>Otidimorphae</taxon>
        <taxon>Cuculiformes</taxon>
        <taxon>Cuculidae</taxon>
        <taxon>Cuculus</taxon>
    </lineage>
</organism>
<dbReference type="InterPro" id="IPR028213">
    <property type="entry name" value="PA1"/>
</dbReference>
<dbReference type="EMBL" id="KL448206">
    <property type="protein sequence ID" value="KFO81300.1"/>
    <property type="molecule type" value="Genomic_DNA"/>
</dbReference>
<dbReference type="PANTHER" id="PTHR28467">
    <property type="entry name" value="PAXIP1-ASSOCIATED GLUTAMATE-RICH PROTEIN 1"/>
    <property type="match status" value="1"/>
</dbReference>
<protein>
    <submittedName>
        <fullName evidence="2">PAXIP1-associated glutamate-rich protein 1</fullName>
    </submittedName>
</protein>